<dbReference type="AlphaFoldDB" id="F2NN61"/>
<keyword evidence="3" id="KW-1185">Reference proteome</keyword>
<dbReference type="SUPFAM" id="SSF51161">
    <property type="entry name" value="Trimeric LpxA-like enzymes"/>
    <property type="match status" value="1"/>
</dbReference>
<gene>
    <name evidence="2" type="ordered locus">Marky_2075</name>
</gene>
<dbReference type="Gene3D" id="3.90.550.10">
    <property type="entry name" value="Spore Coat Polysaccharide Biosynthesis Protein SpsA, Chain A"/>
    <property type="match status" value="1"/>
</dbReference>
<dbReference type="PANTHER" id="PTHR42883:SF2">
    <property type="entry name" value="THYMIDYLYLTRANSFERASE"/>
    <property type="match status" value="1"/>
</dbReference>
<dbReference type="EC" id="2.7.7.24" evidence="2"/>
<keyword evidence="2" id="KW-0808">Transferase</keyword>
<dbReference type="STRING" id="869210.Marky_2075"/>
<dbReference type="InterPro" id="IPR011004">
    <property type="entry name" value="Trimer_LpxA-like_sf"/>
</dbReference>
<dbReference type="KEGG" id="mhd:Marky_2075"/>
<dbReference type="InterPro" id="IPR029044">
    <property type="entry name" value="Nucleotide-diphossugar_trans"/>
</dbReference>
<dbReference type="Pfam" id="PF00483">
    <property type="entry name" value="NTP_transferase"/>
    <property type="match status" value="1"/>
</dbReference>
<dbReference type="NCBIfam" id="TIGR01208">
    <property type="entry name" value="rmlA_long"/>
    <property type="match status" value="1"/>
</dbReference>
<dbReference type="SUPFAM" id="SSF53448">
    <property type="entry name" value="Nucleotide-diphospho-sugar transferases"/>
    <property type="match status" value="1"/>
</dbReference>
<protein>
    <submittedName>
        <fullName evidence="2">Glucose-1-phosphate thymidyltransferase</fullName>
        <ecNumber evidence="2">2.7.7.24</ecNumber>
    </submittedName>
</protein>
<dbReference type="InterPro" id="IPR005908">
    <property type="entry name" value="G1P_thy_trans_l"/>
</dbReference>
<dbReference type="Proteomes" id="UP000007030">
    <property type="component" value="Chromosome"/>
</dbReference>
<feature type="domain" description="Nucleotidyl transferase" evidence="1">
    <location>
        <begin position="4"/>
        <end position="235"/>
    </location>
</feature>
<dbReference type="GO" id="GO:0008879">
    <property type="term" value="F:glucose-1-phosphate thymidylyltransferase activity"/>
    <property type="evidence" value="ECO:0007669"/>
    <property type="project" value="UniProtKB-EC"/>
</dbReference>
<evidence type="ECO:0000313" key="2">
    <source>
        <dbReference type="EMBL" id="AEB12800.1"/>
    </source>
</evidence>
<dbReference type="CDD" id="cd04189">
    <property type="entry name" value="G1P_TT_long"/>
    <property type="match status" value="1"/>
</dbReference>
<sequence>MSMKGLILAAGRGTRLRPLTHTRPKPAIRVAGRPIIHYAVENLTRSGITEIGVVVSPDTAKDIRLALNGFKDARLTYIVQEESQGLAHAVRVAREWLGDSPFVMYLGDNLFEHGVARFVKAFQQDEADAVIALVPVENPQQFGVAVVEGGRIVRLLEKPQNPPTNLAVAGVYVFTPEIHEIIAGLEPSARGEYEITDAIQGLIDRGRAVRGVTVEGWWKDTGRPHDLLDANRLLLEGLEPRVEGLVSGSRVTGRVVIEPGASVLDSTILGPALIASGAVVESAFIGPFTSVGPGAQVRRAEVEFSILEDKAVVEDVNLRIQECILGVGSKVTTRKGLPKAHKLVLGDKSVVEVGE</sequence>
<evidence type="ECO:0000313" key="3">
    <source>
        <dbReference type="Proteomes" id="UP000007030"/>
    </source>
</evidence>
<dbReference type="EMBL" id="CP002630">
    <property type="protein sequence ID" value="AEB12800.1"/>
    <property type="molecule type" value="Genomic_DNA"/>
</dbReference>
<proteinExistence type="predicted"/>
<reference evidence="2 3" key="1">
    <citation type="journal article" date="2012" name="Stand. Genomic Sci.">
        <title>Complete genome sequence of the aerobic, heterotroph Marinithermus hydrothermalis type strain (T1(T)) from a deep-sea hydrothermal vent chimney.</title>
        <authorList>
            <person name="Copeland A."/>
            <person name="Gu W."/>
            <person name="Yasawong M."/>
            <person name="Lapidus A."/>
            <person name="Lucas S."/>
            <person name="Deshpande S."/>
            <person name="Pagani I."/>
            <person name="Tapia R."/>
            <person name="Cheng J.F."/>
            <person name="Goodwin L.A."/>
            <person name="Pitluck S."/>
            <person name="Liolios K."/>
            <person name="Ivanova N."/>
            <person name="Mavromatis K."/>
            <person name="Mikhailova N."/>
            <person name="Pati A."/>
            <person name="Chen A."/>
            <person name="Palaniappan K."/>
            <person name="Land M."/>
            <person name="Pan C."/>
            <person name="Brambilla E.M."/>
            <person name="Rohde M."/>
            <person name="Tindall B.J."/>
            <person name="Sikorski J."/>
            <person name="Goker M."/>
            <person name="Detter J.C."/>
            <person name="Bristow J."/>
            <person name="Eisen J.A."/>
            <person name="Markowitz V."/>
            <person name="Hugenholtz P."/>
            <person name="Kyrpides N.C."/>
            <person name="Klenk H.P."/>
            <person name="Woyke T."/>
        </authorList>
    </citation>
    <scope>NUCLEOTIDE SEQUENCE [LARGE SCALE GENOMIC DNA]</scope>
    <source>
        <strain evidence="3">DSM 14884 / JCM 11576 / T1</strain>
    </source>
</reference>
<accession>F2NN61</accession>
<dbReference type="Gene3D" id="2.160.10.10">
    <property type="entry name" value="Hexapeptide repeat proteins"/>
    <property type="match status" value="1"/>
</dbReference>
<evidence type="ECO:0000259" key="1">
    <source>
        <dbReference type="Pfam" id="PF00483"/>
    </source>
</evidence>
<keyword evidence="2" id="KW-0548">Nucleotidyltransferase</keyword>
<name>F2NN61_MARHT</name>
<organism evidence="2 3">
    <name type="scientific">Marinithermus hydrothermalis (strain DSM 14884 / JCM 11576 / T1)</name>
    <dbReference type="NCBI Taxonomy" id="869210"/>
    <lineage>
        <taxon>Bacteria</taxon>
        <taxon>Thermotogati</taxon>
        <taxon>Deinococcota</taxon>
        <taxon>Deinococci</taxon>
        <taxon>Thermales</taxon>
        <taxon>Thermaceae</taxon>
        <taxon>Marinithermus</taxon>
    </lineage>
</organism>
<dbReference type="InterPro" id="IPR005835">
    <property type="entry name" value="NTP_transferase_dom"/>
</dbReference>
<dbReference type="HOGENOM" id="CLU_029499_0_1_0"/>
<dbReference type="PANTHER" id="PTHR42883">
    <property type="entry name" value="GLUCOSE-1-PHOSPHATE THYMIDYLTRANSFERASE"/>
    <property type="match status" value="1"/>
</dbReference>
<dbReference type="eggNOG" id="COG1209">
    <property type="taxonomic scope" value="Bacteria"/>
</dbReference>